<evidence type="ECO:0000313" key="2">
    <source>
        <dbReference type="Proteomes" id="UP000824890"/>
    </source>
</evidence>
<dbReference type="EMBL" id="JAGKQM010000008">
    <property type="protein sequence ID" value="KAH0915011.1"/>
    <property type="molecule type" value="Genomic_DNA"/>
</dbReference>
<proteinExistence type="predicted"/>
<protein>
    <submittedName>
        <fullName evidence="1">Uncharacterized protein</fullName>
    </submittedName>
</protein>
<name>A0ABQ8CD62_BRANA</name>
<sequence length="94" mass="10373">MPQHVKALEPLNTVKTPATTVPPPNPHHCHNLRRRLPINSVSSPPSPSPTAPPLSFFNCPSLCPPHRLPDSHHSFSAAATASQKRITFLCYYIF</sequence>
<organism evidence="1 2">
    <name type="scientific">Brassica napus</name>
    <name type="common">Rape</name>
    <dbReference type="NCBI Taxonomy" id="3708"/>
    <lineage>
        <taxon>Eukaryota</taxon>
        <taxon>Viridiplantae</taxon>
        <taxon>Streptophyta</taxon>
        <taxon>Embryophyta</taxon>
        <taxon>Tracheophyta</taxon>
        <taxon>Spermatophyta</taxon>
        <taxon>Magnoliopsida</taxon>
        <taxon>eudicotyledons</taxon>
        <taxon>Gunneridae</taxon>
        <taxon>Pentapetalae</taxon>
        <taxon>rosids</taxon>
        <taxon>malvids</taxon>
        <taxon>Brassicales</taxon>
        <taxon>Brassicaceae</taxon>
        <taxon>Brassiceae</taxon>
        <taxon>Brassica</taxon>
    </lineage>
</organism>
<gene>
    <name evidence="1" type="ORF">HID58_029457</name>
</gene>
<reference evidence="1 2" key="1">
    <citation type="submission" date="2021-05" db="EMBL/GenBank/DDBJ databases">
        <title>Genome Assembly of Synthetic Allotetraploid Brassica napus Reveals Homoeologous Exchanges between Subgenomes.</title>
        <authorList>
            <person name="Davis J.T."/>
        </authorList>
    </citation>
    <scope>NUCLEOTIDE SEQUENCE [LARGE SCALE GENOMIC DNA]</scope>
    <source>
        <strain evidence="2">cv. Da-Ae</strain>
        <tissue evidence="1">Seedling</tissue>
    </source>
</reference>
<evidence type="ECO:0000313" key="1">
    <source>
        <dbReference type="EMBL" id="KAH0915011.1"/>
    </source>
</evidence>
<dbReference type="Proteomes" id="UP000824890">
    <property type="component" value="Unassembled WGS sequence"/>
</dbReference>
<comment type="caution">
    <text evidence="1">The sequence shown here is derived from an EMBL/GenBank/DDBJ whole genome shotgun (WGS) entry which is preliminary data.</text>
</comment>
<keyword evidence="2" id="KW-1185">Reference proteome</keyword>
<accession>A0ABQ8CD62</accession>